<gene>
    <name evidence="2" type="ORF">EVOR1521_LOCUS29063</name>
</gene>
<proteinExistence type="predicted"/>
<keyword evidence="3" id="KW-1185">Reference proteome</keyword>
<feature type="non-terminal residue" evidence="2">
    <location>
        <position position="1"/>
    </location>
</feature>
<reference evidence="2" key="1">
    <citation type="submission" date="2023-08" db="EMBL/GenBank/DDBJ databases">
        <authorList>
            <person name="Chen Y."/>
            <person name="Shah S."/>
            <person name="Dougan E. K."/>
            <person name="Thang M."/>
            <person name="Chan C."/>
        </authorList>
    </citation>
    <scope>NUCLEOTIDE SEQUENCE</scope>
</reference>
<evidence type="ECO:0000313" key="2">
    <source>
        <dbReference type="EMBL" id="CAJ1407341.1"/>
    </source>
</evidence>
<organism evidence="2 3">
    <name type="scientific">Effrenium voratum</name>
    <dbReference type="NCBI Taxonomy" id="2562239"/>
    <lineage>
        <taxon>Eukaryota</taxon>
        <taxon>Sar</taxon>
        <taxon>Alveolata</taxon>
        <taxon>Dinophyceae</taxon>
        <taxon>Suessiales</taxon>
        <taxon>Symbiodiniaceae</taxon>
        <taxon>Effrenium</taxon>
    </lineage>
</organism>
<evidence type="ECO:0000256" key="1">
    <source>
        <dbReference type="SAM" id="MobiDB-lite"/>
    </source>
</evidence>
<dbReference type="EMBL" id="CAUJNA010003669">
    <property type="protein sequence ID" value="CAJ1407341.1"/>
    <property type="molecule type" value="Genomic_DNA"/>
</dbReference>
<feature type="region of interest" description="Disordered" evidence="1">
    <location>
        <begin position="107"/>
        <end position="127"/>
    </location>
</feature>
<dbReference type="AlphaFoldDB" id="A0AA36JLM8"/>
<sequence>GGGRTSATLAAGKAAMCGTGIAILDQIVGATVASATAATKEMCEIGSLVTRGSGRMTDIETVAMSEVETGIVTRRGTTQGAPRCQELMRQTRRASPRLRSLQRLCKVSSRSWTKARMQGRSEQRRTP</sequence>
<dbReference type="Proteomes" id="UP001178507">
    <property type="component" value="Unassembled WGS sequence"/>
</dbReference>
<comment type="caution">
    <text evidence="2">The sequence shown here is derived from an EMBL/GenBank/DDBJ whole genome shotgun (WGS) entry which is preliminary data.</text>
</comment>
<protein>
    <submittedName>
        <fullName evidence="2">Uncharacterized protein</fullName>
    </submittedName>
</protein>
<name>A0AA36JLM8_9DINO</name>
<accession>A0AA36JLM8</accession>
<evidence type="ECO:0000313" key="3">
    <source>
        <dbReference type="Proteomes" id="UP001178507"/>
    </source>
</evidence>